<accession>K2G4F6</accession>
<dbReference type="EMBL" id="AMFJ01000039">
    <property type="protein sequence ID" value="EKE30123.1"/>
    <property type="molecule type" value="Genomic_DNA"/>
</dbReference>
<evidence type="ECO:0000313" key="3">
    <source>
        <dbReference type="EMBL" id="EKE30123.1"/>
    </source>
</evidence>
<feature type="coiled-coil region" evidence="1">
    <location>
        <begin position="70"/>
        <end position="104"/>
    </location>
</feature>
<evidence type="ECO:0000256" key="1">
    <source>
        <dbReference type="SAM" id="Coils"/>
    </source>
</evidence>
<keyword evidence="2" id="KW-0812">Transmembrane</keyword>
<proteinExistence type="predicted"/>
<protein>
    <submittedName>
        <fullName evidence="3">Uncharacterized protein</fullName>
    </submittedName>
</protein>
<comment type="caution">
    <text evidence="3">The sequence shown here is derived from an EMBL/GenBank/DDBJ whole genome shotgun (WGS) entry which is preliminary data.</text>
</comment>
<keyword evidence="2" id="KW-0472">Membrane</keyword>
<keyword evidence="1" id="KW-0175">Coiled coil</keyword>
<feature type="transmembrane region" description="Helical" evidence="2">
    <location>
        <begin position="7"/>
        <end position="25"/>
    </location>
</feature>
<organism evidence="3">
    <name type="scientific">uncultured bacterium</name>
    <name type="common">gcode 4</name>
    <dbReference type="NCBI Taxonomy" id="1234023"/>
    <lineage>
        <taxon>Bacteria</taxon>
        <taxon>environmental samples</taxon>
    </lineage>
</organism>
<keyword evidence="2" id="KW-1133">Transmembrane helix</keyword>
<evidence type="ECO:0000256" key="2">
    <source>
        <dbReference type="SAM" id="Phobius"/>
    </source>
</evidence>
<gene>
    <name evidence="3" type="ORF">ACD_2C00039G0007</name>
</gene>
<name>K2G4F6_9BACT</name>
<dbReference type="AlphaFoldDB" id="K2G4F6"/>
<sequence>MKFLIKFVSSLIIIITLYLLWVFLLPKTLVDEYGVKFWTYELNESILDLKKNADNFWSGASDITDSMLQIKQSQELIDNTRKTIKDTNDSIKKTQETIEEKIDQTNKVIDSTKKVIDSTSKLKEDISTLTTMSWSSDSGASNE</sequence>
<reference evidence="3" key="1">
    <citation type="journal article" date="2012" name="Science">
        <title>Fermentation, hydrogen, and sulfur metabolism in multiple uncultivated bacterial phyla.</title>
        <authorList>
            <person name="Wrighton K.C."/>
            <person name="Thomas B.C."/>
            <person name="Sharon I."/>
            <person name="Miller C.S."/>
            <person name="Castelle C.J."/>
            <person name="VerBerkmoes N.C."/>
            <person name="Wilkins M.J."/>
            <person name="Hettich R.L."/>
            <person name="Lipton M.S."/>
            <person name="Williams K.H."/>
            <person name="Long P.E."/>
            <person name="Banfield J.F."/>
        </authorList>
    </citation>
    <scope>NUCLEOTIDE SEQUENCE [LARGE SCALE GENOMIC DNA]</scope>
</reference>